<dbReference type="Gene3D" id="3.40.50.300">
    <property type="entry name" value="P-loop containing nucleotide triphosphate hydrolases"/>
    <property type="match status" value="2"/>
</dbReference>
<keyword evidence="4" id="KW-1185">Reference proteome</keyword>
<organism evidence="3 4">
    <name type="scientific">Mycoplasmopsis glycophila</name>
    <dbReference type="NCBI Taxonomy" id="171285"/>
    <lineage>
        <taxon>Bacteria</taxon>
        <taxon>Bacillati</taxon>
        <taxon>Mycoplasmatota</taxon>
        <taxon>Mycoplasmoidales</taxon>
        <taxon>Metamycoplasmataceae</taxon>
        <taxon>Mycoplasmopsis</taxon>
    </lineage>
</organism>
<dbReference type="KEGG" id="mgly:NCTC10194_00021"/>
<dbReference type="InterPro" id="IPR012337">
    <property type="entry name" value="RNaseH-like_sf"/>
</dbReference>
<dbReference type="Proteomes" id="UP000290815">
    <property type="component" value="Chromosome"/>
</dbReference>
<evidence type="ECO:0000259" key="2">
    <source>
        <dbReference type="PROSITE" id="PS51192"/>
    </source>
</evidence>
<dbReference type="EMBL" id="LR215024">
    <property type="protein sequence ID" value="VEU70027.1"/>
    <property type="molecule type" value="Genomic_DNA"/>
</dbReference>
<protein>
    <submittedName>
        <fullName evidence="3">DNA helicase IV</fullName>
    </submittedName>
</protein>
<dbReference type="GO" id="GO:0003677">
    <property type="term" value="F:DNA binding"/>
    <property type="evidence" value="ECO:0007669"/>
    <property type="project" value="InterPro"/>
</dbReference>
<dbReference type="InterPro" id="IPR013520">
    <property type="entry name" value="Ribonucl_H"/>
</dbReference>
<dbReference type="Pfam" id="PF13245">
    <property type="entry name" value="AAA_19"/>
    <property type="match status" value="1"/>
</dbReference>
<keyword evidence="3" id="KW-0347">Helicase</keyword>
<dbReference type="GO" id="GO:0000725">
    <property type="term" value="P:recombinational repair"/>
    <property type="evidence" value="ECO:0007669"/>
    <property type="project" value="TreeGrafter"/>
</dbReference>
<accession>A0A449AU44</accession>
<keyword evidence="1" id="KW-0175">Coiled coil</keyword>
<keyword evidence="3" id="KW-0378">Hydrolase</keyword>
<keyword evidence="3" id="KW-0547">Nucleotide-binding</keyword>
<dbReference type="GO" id="GO:0005524">
    <property type="term" value="F:ATP binding"/>
    <property type="evidence" value="ECO:0007669"/>
    <property type="project" value="InterPro"/>
</dbReference>
<dbReference type="SUPFAM" id="SSF53098">
    <property type="entry name" value="Ribonuclease H-like"/>
    <property type="match status" value="1"/>
</dbReference>
<evidence type="ECO:0000313" key="3">
    <source>
        <dbReference type="EMBL" id="VEU70027.1"/>
    </source>
</evidence>
<name>A0A449AU44_9BACT</name>
<dbReference type="InterPro" id="IPR036397">
    <property type="entry name" value="RNaseH_sf"/>
</dbReference>
<proteinExistence type="predicted"/>
<dbReference type="InterPro" id="IPR000212">
    <property type="entry name" value="DNA_helicase_UvrD/REP"/>
</dbReference>
<dbReference type="PANTHER" id="PTHR11070">
    <property type="entry name" value="UVRD / RECB / PCRA DNA HELICASE FAMILY MEMBER"/>
    <property type="match status" value="1"/>
</dbReference>
<dbReference type="Gene3D" id="3.30.420.10">
    <property type="entry name" value="Ribonuclease H-like superfamily/Ribonuclease H"/>
    <property type="match status" value="1"/>
</dbReference>
<dbReference type="InterPro" id="IPR027417">
    <property type="entry name" value="P-loop_NTPase"/>
</dbReference>
<dbReference type="PANTHER" id="PTHR11070:SF46">
    <property type="entry name" value="ATP-DEPENDENT DNA HELICASE HMI1, MITOCHONDRIAL"/>
    <property type="match status" value="1"/>
</dbReference>
<dbReference type="GO" id="GO:0004527">
    <property type="term" value="F:exonuclease activity"/>
    <property type="evidence" value="ECO:0007669"/>
    <property type="project" value="UniProtKB-ARBA"/>
</dbReference>
<dbReference type="Pfam" id="PF00929">
    <property type="entry name" value="RNase_T"/>
    <property type="match status" value="1"/>
</dbReference>
<dbReference type="SMART" id="SM00479">
    <property type="entry name" value="EXOIII"/>
    <property type="match status" value="1"/>
</dbReference>
<feature type="domain" description="Helicase ATP-binding" evidence="2">
    <location>
        <begin position="11"/>
        <end position="182"/>
    </location>
</feature>
<dbReference type="AlphaFoldDB" id="A0A449AU44"/>
<gene>
    <name evidence="3" type="ORF">NCTC10194_00021</name>
</gene>
<dbReference type="InterPro" id="IPR014001">
    <property type="entry name" value="Helicase_ATP-bd"/>
</dbReference>
<dbReference type="GO" id="GO:0043138">
    <property type="term" value="F:3'-5' DNA helicase activity"/>
    <property type="evidence" value="ECO:0007669"/>
    <property type="project" value="TreeGrafter"/>
</dbReference>
<dbReference type="RefSeq" id="WP_027333873.1">
    <property type="nucleotide sequence ID" value="NZ_LR215024.1"/>
</dbReference>
<keyword evidence="3" id="KW-0067">ATP-binding</keyword>
<dbReference type="PROSITE" id="PS51192">
    <property type="entry name" value="HELICASE_ATP_BIND_1"/>
    <property type="match status" value="1"/>
</dbReference>
<sequence>MKISNEQLKIFYDIFKGHNVKINAVAGSGKTTTVLTVSKLLEEKKILLFTYNRALMEETKQRAEKEQIYNLDVYTFHSFAQKFYKVDARTDDGLIKLIQKENVTPSIMFSYDLIIIDEAQDLTPIYYHFAENTVRKDNLNSDHNLMILGDEKQCIYEFLGSSPLFLKRAEAFFKSNKEWKELNLSTSFRLTSNNALLINKIFYNKEIIKYGNRQSNDKINYFYLHDQNLYLLADTIYKKAKTFGAENIMILSPSVDKFSLVNNLIKKIDEIDKYENLNKTIYIYQTKNDNDKVINEIETRNKLVFSTYHQAKGIERDIVFVLSFDESYYDSFAKKFDRKKVPNITYVACTRARKELWLVHNVRKSYLPWISPSQLEKNHFITFWNKSLTGYIKPSDNQTNKIDEVDLVATELVKFLDYKVDNLIKSFFSVTLFETPISTIPTTFFKQIPNQITFKNSENKEITENVSNINGSLLAVNALIKKDAKLFVLEFNKLLKERRESTNPKIRLRFDSWALEKIEQILKKITKQPLEINEILFITIVFSTLQSGNIVQLSQIPEENLNWLTKNDLEMINKMFGIFLPESATYEFRVTHNYRPKNNIIKGDIDAIDDENKVVYEFKFTNDVQAAHFYQLAIYKYLLLKLDYDKYKEYQFVLFNIKNNYSYKLEIEDDKLEEMIKILVDEKTNQNVDDELFEETFIKINKDKKNLNLKNVFLNDEIKKINKAFEKMRKNDDLISPTSVDAKEEQSIAPTQKHKPFVIIDFETWNFHENPVQLAILDTSASPKERVKEYYFQPEPTLNMSSVLAANVDEKKVNRAPSFKEQWPEIKKFFNGNYIIIAHNASFDISVLRNKLLKISERIETDFLYFDSIKIFKNILQTPKEVGYKQEILCTLFGIKYDAHNATEDVVALYKLIDKAIGFEKLSLALEENPKLINSYFRYLKRNPK</sequence>
<evidence type="ECO:0000313" key="4">
    <source>
        <dbReference type="Proteomes" id="UP000290815"/>
    </source>
</evidence>
<dbReference type="SUPFAM" id="SSF52540">
    <property type="entry name" value="P-loop containing nucleoside triphosphate hydrolases"/>
    <property type="match status" value="1"/>
</dbReference>
<evidence type="ECO:0000256" key="1">
    <source>
        <dbReference type="SAM" id="Coils"/>
    </source>
</evidence>
<reference evidence="3 4" key="1">
    <citation type="submission" date="2019-01" db="EMBL/GenBank/DDBJ databases">
        <authorList>
            <consortium name="Pathogen Informatics"/>
        </authorList>
    </citation>
    <scope>NUCLEOTIDE SEQUENCE [LARGE SCALE GENOMIC DNA]</scope>
    <source>
        <strain evidence="3 4">NCTC10194</strain>
    </source>
</reference>
<feature type="coiled-coil region" evidence="1">
    <location>
        <begin position="704"/>
        <end position="731"/>
    </location>
</feature>